<accession>A0A1J3JSU7</accession>
<dbReference type="EMBL" id="GEVM01010702">
    <property type="protein sequence ID" value="JAU95236.1"/>
    <property type="molecule type" value="Transcribed_RNA"/>
</dbReference>
<dbReference type="AlphaFoldDB" id="A0A1J3JSU7"/>
<reference evidence="1" key="1">
    <citation type="submission" date="2016-07" db="EMBL/GenBank/DDBJ databases">
        <title>De novo transcriptome assembly of four accessions of the metal hyperaccumulator plant Noccaea caerulescens.</title>
        <authorList>
            <person name="Blande D."/>
            <person name="Halimaa P."/>
            <person name="Tervahauta A.I."/>
            <person name="Aarts M.G."/>
            <person name="Karenlampi S.O."/>
        </authorList>
    </citation>
    <scope>NUCLEOTIDE SEQUENCE</scope>
</reference>
<protein>
    <submittedName>
        <fullName evidence="1">Uncharacterized protein</fullName>
    </submittedName>
</protein>
<evidence type="ECO:0000313" key="1">
    <source>
        <dbReference type="EMBL" id="JAU95236.1"/>
    </source>
</evidence>
<name>A0A1J3JSU7_NOCCA</name>
<sequence length="101" mass="11767">MIEILIFLYSIGKTLNRIYQLQQSLSSNSFDSNCQILKAIQRVLESNKQTTQTLIKTRSFKTTKQMKKESLRGNYRDFDINNGFPNSSSFTHSNDFTSLRF</sequence>
<gene>
    <name evidence="1" type="ORF">MP_TR26776_c15_g1_i1_g.79197</name>
</gene>
<proteinExistence type="predicted"/>
<organism evidence="1">
    <name type="scientific">Noccaea caerulescens</name>
    <name type="common">Alpine penny-cress</name>
    <name type="synonym">Thlaspi caerulescens</name>
    <dbReference type="NCBI Taxonomy" id="107243"/>
    <lineage>
        <taxon>Eukaryota</taxon>
        <taxon>Viridiplantae</taxon>
        <taxon>Streptophyta</taxon>
        <taxon>Embryophyta</taxon>
        <taxon>Tracheophyta</taxon>
        <taxon>Spermatophyta</taxon>
        <taxon>Magnoliopsida</taxon>
        <taxon>eudicotyledons</taxon>
        <taxon>Gunneridae</taxon>
        <taxon>Pentapetalae</taxon>
        <taxon>rosids</taxon>
        <taxon>malvids</taxon>
        <taxon>Brassicales</taxon>
        <taxon>Brassicaceae</taxon>
        <taxon>Coluteocarpeae</taxon>
        <taxon>Noccaea</taxon>
    </lineage>
</organism>